<keyword evidence="1" id="KW-0677">Repeat</keyword>
<dbReference type="EMBL" id="VDCV01000014">
    <property type="protein sequence ID" value="KAB5527874.1"/>
    <property type="molecule type" value="Genomic_DNA"/>
</dbReference>
<organism evidence="4 5">
    <name type="scientific">Salix brachista</name>
    <dbReference type="NCBI Taxonomy" id="2182728"/>
    <lineage>
        <taxon>Eukaryota</taxon>
        <taxon>Viridiplantae</taxon>
        <taxon>Streptophyta</taxon>
        <taxon>Embryophyta</taxon>
        <taxon>Tracheophyta</taxon>
        <taxon>Spermatophyta</taxon>
        <taxon>Magnoliopsida</taxon>
        <taxon>eudicotyledons</taxon>
        <taxon>Gunneridae</taxon>
        <taxon>Pentapetalae</taxon>
        <taxon>rosids</taxon>
        <taxon>fabids</taxon>
        <taxon>Malpighiales</taxon>
        <taxon>Salicaceae</taxon>
        <taxon>Saliceae</taxon>
        <taxon>Salix</taxon>
    </lineage>
</organism>
<dbReference type="SMART" id="SM00454">
    <property type="entry name" value="SAM"/>
    <property type="match status" value="1"/>
</dbReference>
<accession>A0A5N5KAT4</accession>
<dbReference type="InterPro" id="IPR001660">
    <property type="entry name" value="SAM"/>
</dbReference>
<proteinExistence type="predicted"/>
<feature type="domain" description="SAM" evidence="3">
    <location>
        <begin position="124"/>
        <end position="168"/>
    </location>
</feature>
<feature type="compositionally biased region" description="Basic and acidic residues" evidence="2">
    <location>
        <begin position="1"/>
        <end position="18"/>
    </location>
</feature>
<feature type="region of interest" description="Disordered" evidence="2">
    <location>
        <begin position="1"/>
        <end position="37"/>
    </location>
</feature>
<sequence length="204" mass="22953">MYADRVDSAAKTSIKDRLNGNSAVDSSRRRQITGKRQRLDDKWEHDLYEDNGPCVSNRKIDARDLRLKLQRKSLLQASPGSGARDLREKLSGRMNSQPLNADPPKIAVAKLTRKSVAVEAPEPESDSSVDGFLQSLGLEKYLITFQAEEVDMTALVHMTDEDLKALGIPMIDVWFNFVVSGAKEENTSSVRIKRLRSRRQIELV</sequence>
<evidence type="ECO:0000256" key="1">
    <source>
        <dbReference type="ARBA" id="ARBA00022737"/>
    </source>
</evidence>
<dbReference type="PANTHER" id="PTHR10627">
    <property type="entry name" value="SCP160"/>
    <property type="match status" value="1"/>
</dbReference>
<dbReference type="Gene3D" id="1.10.150.50">
    <property type="entry name" value="Transcription Factor, Ets-1"/>
    <property type="match status" value="1"/>
</dbReference>
<reference evidence="5" key="1">
    <citation type="journal article" date="2019" name="Gigascience">
        <title>De novo genome assembly of the endangered Acer yangbiense, a plant species with extremely small populations endemic to Yunnan Province, China.</title>
        <authorList>
            <person name="Yang J."/>
            <person name="Wariss H.M."/>
            <person name="Tao L."/>
            <person name="Zhang R."/>
            <person name="Yun Q."/>
            <person name="Hollingsworth P."/>
            <person name="Dao Z."/>
            <person name="Luo G."/>
            <person name="Guo H."/>
            <person name="Ma Y."/>
            <person name="Sun W."/>
        </authorList>
    </citation>
    <scope>NUCLEOTIDE SEQUENCE [LARGE SCALE GENOMIC DNA]</scope>
    <source>
        <strain evidence="5">cv. br00</strain>
    </source>
</reference>
<name>A0A5N5KAT4_9ROSI</name>
<evidence type="ECO:0000313" key="5">
    <source>
        <dbReference type="Proteomes" id="UP000326939"/>
    </source>
</evidence>
<dbReference type="AlphaFoldDB" id="A0A5N5KAT4"/>
<dbReference type="InterPro" id="IPR013761">
    <property type="entry name" value="SAM/pointed_sf"/>
</dbReference>
<evidence type="ECO:0000313" key="4">
    <source>
        <dbReference type="EMBL" id="KAB5527874.1"/>
    </source>
</evidence>
<comment type="caution">
    <text evidence="4">The sequence shown here is derived from an EMBL/GenBank/DDBJ whole genome shotgun (WGS) entry which is preliminary data.</text>
</comment>
<evidence type="ECO:0000259" key="3">
    <source>
        <dbReference type="PROSITE" id="PS50105"/>
    </source>
</evidence>
<evidence type="ECO:0000256" key="2">
    <source>
        <dbReference type="SAM" id="MobiDB-lite"/>
    </source>
</evidence>
<dbReference type="PROSITE" id="PS50105">
    <property type="entry name" value="SAM_DOMAIN"/>
    <property type="match status" value="1"/>
</dbReference>
<dbReference type="PANTHER" id="PTHR10627:SF74">
    <property type="entry name" value="OS08G0526500 PROTEIN"/>
    <property type="match status" value="1"/>
</dbReference>
<dbReference type="Pfam" id="PF00536">
    <property type="entry name" value="SAM_1"/>
    <property type="match status" value="1"/>
</dbReference>
<protein>
    <recommendedName>
        <fullName evidence="3">SAM domain-containing protein</fullName>
    </recommendedName>
</protein>
<dbReference type="Proteomes" id="UP000326939">
    <property type="component" value="Chromosome 14"/>
</dbReference>
<dbReference type="SUPFAM" id="SSF47769">
    <property type="entry name" value="SAM/Pointed domain"/>
    <property type="match status" value="1"/>
</dbReference>
<gene>
    <name evidence="4" type="ORF">DKX38_021721</name>
</gene>
<keyword evidence="5" id="KW-1185">Reference proteome</keyword>
<dbReference type="CDD" id="cd09487">
    <property type="entry name" value="SAM_superfamily"/>
    <property type="match status" value="1"/>
</dbReference>